<dbReference type="InterPro" id="IPR012338">
    <property type="entry name" value="Beta-lactam/transpept-like"/>
</dbReference>
<feature type="chain" id="PRO_5032453678" evidence="1">
    <location>
        <begin position="22"/>
        <end position="444"/>
    </location>
</feature>
<feature type="signal peptide" evidence="1">
    <location>
        <begin position="1"/>
        <end position="21"/>
    </location>
</feature>
<evidence type="ECO:0000256" key="1">
    <source>
        <dbReference type="SAM" id="SignalP"/>
    </source>
</evidence>
<dbReference type="RefSeq" id="WP_183477946.1">
    <property type="nucleotide sequence ID" value="NZ_JACIFO010000007.1"/>
</dbReference>
<dbReference type="PANTHER" id="PTHR46825:SF9">
    <property type="entry name" value="BETA-LACTAMASE-RELATED DOMAIN-CONTAINING PROTEIN"/>
    <property type="match status" value="1"/>
</dbReference>
<dbReference type="Proteomes" id="UP000553034">
    <property type="component" value="Unassembled WGS sequence"/>
</dbReference>
<reference evidence="3 4" key="1">
    <citation type="submission" date="2020-08" db="EMBL/GenBank/DDBJ databases">
        <title>Genomic Encyclopedia of Type Strains, Phase IV (KMG-IV): sequencing the most valuable type-strain genomes for metagenomic binning, comparative biology and taxonomic classification.</title>
        <authorList>
            <person name="Goeker M."/>
        </authorList>
    </citation>
    <scope>NUCLEOTIDE SEQUENCE [LARGE SCALE GENOMIC DNA]</scope>
    <source>
        <strain evidence="3 4">DSM 29568</strain>
    </source>
</reference>
<dbReference type="EMBL" id="JACIFO010000007">
    <property type="protein sequence ID" value="MBB4119601.1"/>
    <property type="molecule type" value="Genomic_DNA"/>
</dbReference>
<dbReference type="SUPFAM" id="SSF56601">
    <property type="entry name" value="beta-lactamase/transpeptidase-like"/>
    <property type="match status" value="1"/>
</dbReference>
<dbReference type="Pfam" id="PF00144">
    <property type="entry name" value="Beta-lactamase"/>
    <property type="match status" value="1"/>
</dbReference>
<dbReference type="InterPro" id="IPR050491">
    <property type="entry name" value="AmpC-like"/>
</dbReference>
<keyword evidence="1" id="KW-0732">Signal</keyword>
<dbReference type="PANTHER" id="PTHR46825">
    <property type="entry name" value="D-ALANYL-D-ALANINE-CARBOXYPEPTIDASE/ENDOPEPTIDASE AMPH"/>
    <property type="match status" value="1"/>
</dbReference>
<evidence type="ECO:0000259" key="2">
    <source>
        <dbReference type="Pfam" id="PF00144"/>
    </source>
</evidence>
<organism evidence="3 4">
    <name type="scientific">Mesonia hippocampi</name>
    <dbReference type="NCBI Taxonomy" id="1628250"/>
    <lineage>
        <taxon>Bacteria</taxon>
        <taxon>Pseudomonadati</taxon>
        <taxon>Bacteroidota</taxon>
        <taxon>Flavobacteriia</taxon>
        <taxon>Flavobacteriales</taxon>
        <taxon>Flavobacteriaceae</taxon>
        <taxon>Mesonia</taxon>
    </lineage>
</organism>
<protein>
    <submittedName>
        <fullName evidence="3">CubicO group peptidase (Beta-lactamase class C family)</fullName>
    </submittedName>
</protein>
<dbReference type="InterPro" id="IPR001466">
    <property type="entry name" value="Beta-lactam-related"/>
</dbReference>
<sequence length="444" mass="49842">MKKIIILYFFIIGFSHTSLNAQELDTLKLNAYFNTLEANNKFMGSVALSKNGKLLYTKSTGYLSVEDSIAATNHTKYKIGSISKTFTATLILKAAELKKLDLNQPINIYFPELINADKISIKDLLNHRSGIHDFTQDYFYSFWNTKQKTQEDLLEIIINGGNDFAPNTKAQYSNANYILLSIILEKVFKKTYANLLEIYITKPLKLKNTYLLTKEIDIHEQEAKPYNFISNHWEAALQTHYSIPLGAGGVISTPIDLIKFSEALFGGKILKPESLALMQTTKDQFGLGLFLFPYYNQIGFGHTGGIDGYRAVFSYFPDTKVAYVLISNGINYNFNNISLSVLNAISGRAYKIPEFSTATYKTTEAELDKHIGVYASTDISLKITISKTKTGLTAQATGQASFPLKAINENIFTFDQAGIQLTFNPTQNTMLLLQNGKEFLFTKE</sequence>
<evidence type="ECO:0000313" key="4">
    <source>
        <dbReference type="Proteomes" id="UP000553034"/>
    </source>
</evidence>
<name>A0A840ERD7_9FLAO</name>
<comment type="caution">
    <text evidence="3">The sequence shown here is derived from an EMBL/GenBank/DDBJ whole genome shotgun (WGS) entry which is preliminary data.</text>
</comment>
<dbReference type="Gene3D" id="3.40.710.10">
    <property type="entry name" value="DD-peptidase/beta-lactamase superfamily"/>
    <property type="match status" value="1"/>
</dbReference>
<feature type="domain" description="Beta-lactamase-related" evidence="2">
    <location>
        <begin position="45"/>
        <end position="329"/>
    </location>
</feature>
<gene>
    <name evidence="3" type="ORF">GGR32_001903</name>
</gene>
<accession>A0A840ERD7</accession>
<evidence type="ECO:0000313" key="3">
    <source>
        <dbReference type="EMBL" id="MBB4119601.1"/>
    </source>
</evidence>
<proteinExistence type="predicted"/>
<keyword evidence="4" id="KW-1185">Reference proteome</keyword>
<dbReference type="AlphaFoldDB" id="A0A840ERD7"/>